<comment type="caution">
    <text evidence="3">The sequence shown here is derived from an EMBL/GenBank/DDBJ whole genome shotgun (WGS) entry which is preliminary data.</text>
</comment>
<reference evidence="4 5" key="1">
    <citation type="journal article" date="2017" name="Genome Med.">
        <title>A novel Ruminococcus gnavus clade enriched in inflammatory bowel disease patients.</title>
        <authorList>
            <person name="Hall A.B."/>
            <person name="Yassour M."/>
            <person name="Sauk J."/>
            <person name="Garner A."/>
            <person name="Jiang X."/>
            <person name="Arthur T."/>
            <person name="Lagoudas G.K."/>
            <person name="Vatanen T."/>
            <person name="Fornelos N."/>
            <person name="Wilson R."/>
            <person name="Bertha M."/>
            <person name="Cohen M."/>
            <person name="Garber J."/>
            <person name="Khalili H."/>
            <person name="Gevers D."/>
            <person name="Ananthakrishnan A.N."/>
            <person name="Kugathasan S."/>
            <person name="Lander E.S."/>
            <person name="Blainey P."/>
            <person name="Vlamakis H."/>
            <person name="Xavier R.J."/>
            <person name="Huttenhower C."/>
        </authorList>
    </citation>
    <scope>NUCLEOTIDE SEQUENCE [LARGE SCALE GENOMIC DNA]</scope>
    <source>
        <strain evidence="2 4">RJX1118</strain>
        <strain evidence="3 5">RJX1125</strain>
    </source>
</reference>
<dbReference type="RefSeq" id="WP_101879194.1">
    <property type="nucleotide sequence ID" value="NZ_CACRUK010000029.1"/>
</dbReference>
<evidence type="ECO:0000313" key="1">
    <source>
        <dbReference type="EMBL" id="MCZ0688502.1"/>
    </source>
</evidence>
<dbReference type="Proteomes" id="UP001076974">
    <property type="component" value="Unassembled WGS sequence"/>
</dbReference>
<dbReference type="EMBL" id="JAPRBD010000001">
    <property type="protein sequence ID" value="MCZ0688502.1"/>
    <property type="molecule type" value="Genomic_DNA"/>
</dbReference>
<dbReference type="EMBL" id="NIHT01000001">
    <property type="protein sequence ID" value="PLT77717.1"/>
    <property type="molecule type" value="Genomic_DNA"/>
</dbReference>
<proteinExistence type="predicted"/>
<name>A0A2N5PRD8_MEDGN</name>
<evidence type="ECO:0008006" key="6">
    <source>
        <dbReference type="Google" id="ProtNLM"/>
    </source>
</evidence>
<evidence type="ECO:0000313" key="5">
    <source>
        <dbReference type="Proteomes" id="UP000235093"/>
    </source>
</evidence>
<protein>
    <recommendedName>
        <fullName evidence="6">Transposase (putative) YhgA-like domain-containing protein</fullName>
    </recommendedName>
</protein>
<dbReference type="Proteomes" id="UP000234849">
    <property type="component" value="Unassembled WGS sequence"/>
</dbReference>
<evidence type="ECO:0000313" key="2">
    <source>
        <dbReference type="EMBL" id="PLT57236.1"/>
    </source>
</evidence>
<evidence type="ECO:0000313" key="4">
    <source>
        <dbReference type="Proteomes" id="UP000234849"/>
    </source>
</evidence>
<reference evidence="1" key="2">
    <citation type="submission" date="2022-11" db="EMBL/GenBank/DDBJ databases">
        <title>Temperate bacteriophages infecting mucin-degrading bacterium Ruminococcus gnavus from the human gut.</title>
        <authorList>
            <person name="Buttimer C."/>
        </authorList>
    </citation>
    <scope>NUCLEOTIDE SEQUENCE</scope>
    <source>
        <strain evidence="1">CCUG 52279</strain>
    </source>
</reference>
<sequence>MKSTKADVIFKDFWRVNEHFADLFNTVVFHGKEILKPEILEEMDTDVSGVIEMKDYKETLSRTRDVIKKTAYGVEFVVLGIENQQHIHYAMPLRHMIYDAMGYLKEYQEITRNYKGSNIKLSDSDEFLSRMRKEDRMHPIITLTIYTGEKVWDGPCSLKDMIVEMPEEIAAVFSDYKMNLLEVRDSAGYVFRNEDVQSAFEITREVFAGNFDGIREKYSDKRISSEALSLIGQMAGSTELIEMGKSMEVTNMCTALERLKAEGVEQGIEQGIEQGMEKGVEKTVISMLKKNYPISEICEITGKTEEEILKIKETL</sequence>
<organism evidence="3 5">
    <name type="scientific">Mediterraneibacter gnavus</name>
    <name type="common">Ruminococcus gnavus</name>
    <dbReference type="NCBI Taxonomy" id="33038"/>
    <lineage>
        <taxon>Bacteria</taxon>
        <taxon>Bacillati</taxon>
        <taxon>Bacillota</taxon>
        <taxon>Clostridia</taxon>
        <taxon>Lachnospirales</taxon>
        <taxon>Lachnospiraceae</taxon>
        <taxon>Mediterraneibacter</taxon>
    </lineage>
</organism>
<accession>A0A2N5PRD8</accession>
<dbReference type="AlphaFoldDB" id="A0A2N5PRD8"/>
<dbReference type="EMBL" id="NIHM01000003">
    <property type="protein sequence ID" value="PLT57236.1"/>
    <property type="molecule type" value="Genomic_DNA"/>
</dbReference>
<dbReference type="Proteomes" id="UP000235093">
    <property type="component" value="Unassembled WGS sequence"/>
</dbReference>
<gene>
    <name evidence="2" type="ORF">CDL18_03335</name>
    <name evidence="3" type="ORF">CDL23_01040</name>
    <name evidence="1" type="ORF">OZZ16_00970</name>
</gene>
<evidence type="ECO:0000313" key="3">
    <source>
        <dbReference type="EMBL" id="PLT77717.1"/>
    </source>
</evidence>